<dbReference type="InterPro" id="IPR000873">
    <property type="entry name" value="AMP-dep_synth/lig_dom"/>
</dbReference>
<keyword evidence="3" id="KW-0436">Ligase</keyword>
<gene>
    <name evidence="5" type="ORF">K7432_015203</name>
</gene>
<organism evidence="5 6">
    <name type="scientific">Basidiobolus ranarum</name>
    <dbReference type="NCBI Taxonomy" id="34480"/>
    <lineage>
        <taxon>Eukaryota</taxon>
        <taxon>Fungi</taxon>
        <taxon>Fungi incertae sedis</taxon>
        <taxon>Zoopagomycota</taxon>
        <taxon>Entomophthoromycotina</taxon>
        <taxon>Basidiobolomycetes</taxon>
        <taxon>Basidiobolales</taxon>
        <taxon>Basidiobolaceae</taxon>
        <taxon>Basidiobolus</taxon>
    </lineage>
</organism>
<dbReference type="InterPro" id="IPR010071">
    <property type="entry name" value="AA_adenyl_dom"/>
</dbReference>
<dbReference type="InterPro" id="IPR009081">
    <property type="entry name" value="PP-bd_ACP"/>
</dbReference>
<dbReference type="PROSITE" id="PS50075">
    <property type="entry name" value="CARRIER"/>
    <property type="match status" value="1"/>
</dbReference>
<dbReference type="SMART" id="SM00823">
    <property type="entry name" value="PKS_PP"/>
    <property type="match status" value="1"/>
</dbReference>
<dbReference type="PROSITE" id="PS00455">
    <property type="entry name" value="AMP_BINDING"/>
    <property type="match status" value="1"/>
</dbReference>
<sequence length="911" mass="100677">MLSVEDYSTGLGLTTQIVQPLDPSRMCDYMHQALNSLAEALEYTPTIPVRQLNILPNEERELLLDTWNATEEPYQDHQCIHQLFEDQVESNPHATALVYEDQVLSYFELNARANSLAYLLIELGVQPEVCVAICVERSIAMVIGLLAVLKAGGAYVPLDPAYPSERLKHIITDASPSILLAEEIGRLALGKEMLTSFTVLDPNRQSTLSNSNPKIHNLDSHHLAYVIYTSGSTGIPKGVMVEHRGVANLAQAQIANFGVSSSSRVLQFASLSFDVSVVEIVMALSCGAGLYIPPNPVRSDPNELWKYLERHGISHAILPPALLQDGKTLPILKTPLTIALTGEAPSAALLQTLGKQAVVFNAYGPTETTVWSTTWRLSLDVSSDLVPIGRPITNTRIYLLDSHGLPVPLGAVGELYIGGVGVARGYLNRPELTADRFPRDPFDSCEDARMYKTGDLARYLSDGNIAFLGRNDEQVKIRGFRIEPGEIESRLVEHPLVNEAIVVMQGDDINKRLVAYIVAEPYDKLASTLRAHLVAQLPEYMIPSAFVHLDELPLTPNGKLNRRALPQPNEEAFAYQAYEAPQTKYEIALADIWARMLNVNHISRNDSFFALGGHSLLAIQMISRIRTTLGFGIALSTVFEAPTVAELAHRLLMPNGPEDDSFAVMLPLKPKGNRYPLFCVHSVIGLSWSYIGLSKYIHPAQPIYGLQSRGLDGAPALAESVETMASDYISQIRQIQPNGPYFLLGWSFGGRVAFAMATQLEQQGEKVALLAMLDCYPEVPPLSDDQEKNQEAGLIMFLARFSDERFPDAGEYLLNITRDIIKNNYHIGESYSPTVYNGDVLFFRATVVHEEFASLTHPDLWKPYVHGNIEVHDINSTHVDLDRPGPTAEIGPILARKIDDLQKSFIVEDTL</sequence>
<dbReference type="InterPro" id="IPR036736">
    <property type="entry name" value="ACP-like_sf"/>
</dbReference>
<evidence type="ECO:0000256" key="2">
    <source>
        <dbReference type="ARBA" id="ARBA00022553"/>
    </source>
</evidence>
<evidence type="ECO:0000256" key="1">
    <source>
        <dbReference type="ARBA" id="ARBA00022450"/>
    </source>
</evidence>
<dbReference type="PANTHER" id="PTHR45527:SF1">
    <property type="entry name" value="FATTY ACID SYNTHASE"/>
    <property type="match status" value="1"/>
</dbReference>
<dbReference type="InterPro" id="IPR001031">
    <property type="entry name" value="Thioesterase"/>
</dbReference>
<dbReference type="Gene3D" id="3.40.50.980">
    <property type="match status" value="2"/>
</dbReference>
<dbReference type="Pfam" id="PF00975">
    <property type="entry name" value="Thioesterase"/>
    <property type="match status" value="1"/>
</dbReference>
<dbReference type="InterPro" id="IPR020845">
    <property type="entry name" value="AMP-binding_CS"/>
</dbReference>
<dbReference type="Proteomes" id="UP001479436">
    <property type="component" value="Unassembled WGS sequence"/>
</dbReference>
<dbReference type="Gene3D" id="2.30.38.10">
    <property type="entry name" value="Luciferase, Domain 3"/>
    <property type="match status" value="1"/>
</dbReference>
<protein>
    <recommendedName>
        <fullName evidence="4">Carrier domain-containing protein</fullName>
    </recommendedName>
</protein>
<dbReference type="InterPro" id="IPR045851">
    <property type="entry name" value="AMP-bd_C_sf"/>
</dbReference>
<name>A0ABR2WGI4_9FUNG</name>
<dbReference type="PANTHER" id="PTHR45527">
    <property type="entry name" value="NONRIBOSOMAL PEPTIDE SYNTHETASE"/>
    <property type="match status" value="1"/>
</dbReference>
<dbReference type="SUPFAM" id="SSF47336">
    <property type="entry name" value="ACP-like"/>
    <property type="match status" value="1"/>
</dbReference>
<dbReference type="NCBIfam" id="TIGR01733">
    <property type="entry name" value="AA-adenyl-dom"/>
    <property type="match status" value="1"/>
</dbReference>
<reference evidence="5 6" key="1">
    <citation type="submission" date="2023-04" db="EMBL/GenBank/DDBJ databases">
        <title>Genome of Basidiobolus ranarum AG-B5.</title>
        <authorList>
            <person name="Stajich J.E."/>
            <person name="Carter-House D."/>
            <person name="Gryganskyi A."/>
        </authorList>
    </citation>
    <scope>NUCLEOTIDE SEQUENCE [LARGE SCALE GENOMIC DNA]</scope>
    <source>
        <strain evidence="5 6">AG-B5</strain>
    </source>
</reference>
<feature type="domain" description="Carrier" evidence="4">
    <location>
        <begin position="580"/>
        <end position="655"/>
    </location>
</feature>
<dbReference type="Pfam" id="PF13193">
    <property type="entry name" value="AMP-binding_C"/>
    <property type="match status" value="1"/>
</dbReference>
<dbReference type="Gene3D" id="3.30.300.30">
    <property type="match status" value="1"/>
</dbReference>
<evidence type="ECO:0000256" key="3">
    <source>
        <dbReference type="ARBA" id="ARBA00022598"/>
    </source>
</evidence>
<dbReference type="Gene3D" id="3.40.50.1820">
    <property type="entry name" value="alpha/beta hydrolase"/>
    <property type="match status" value="1"/>
</dbReference>
<dbReference type="Pfam" id="PF00501">
    <property type="entry name" value="AMP-binding"/>
    <property type="match status" value="1"/>
</dbReference>
<accession>A0ABR2WGI4</accession>
<proteinExistence type="predicted"/>
<evidence type="ECO:0000313" key="6">
    <source>
        <dbReference type="Proteomes" id="UP001479436"/>
    </source>
</evidence>
<dbReference type="SUPFAM" id="SSF56801">
    <property type="entry name" value="Acetyl-CoA synthetase-like"/>
    <property type="match status" value="1"/>
</dbReference>
<dbReference type="CDD" id="cd05930">
    <property type="entry name" value="A_NRPS"/>
    <property type="match status" value="1"/>
</dbReference>
<dbReference type="SUPFAM" id="SSF53474">
    <property type="entry name" value="alpha/beta-Hydrolases"/>
    <property type="match status" value="1"/>
</dbReference>
<keyword evidence="1" id="KW-0596">Phosphopantetheine</keyword>
<dbReference type="Pfam" id="PF00550">
    <property type="entry name" value="PP-binding"/>
    <property type="match status" value="1"/>
</dbReference>
<dbReference type="InterPro" id="IPR020806">
    <property type="entry name" value="PKS_PP-bd"/>
</dbReference>
<keyword evidence="2" id="KW-0597">Phosphoprotein</keyword>
<comment type="caution">
    <text evidence="5">The sequence shown here is derived from an EMBL/GenBank/DDBJ whole genome shotgun (WGS) entry which is preliminary data.</text>
</comment>
<evidence type="ECO:0000259" key="4">
    <source>
        <dbReference type="PROSITE" id="PS50075"/>
    </source>
</evidence>
<keyword evidence="6" id="KW-1185">Reference proteome</keyword>
<dbReference type="InterPro" id="IPR029058">
    <property type="entry name" value="AB_hydrolase_fold"/>
</dbReference>
<dbReference type="InterPro" id="IPR025110">
    <property type="entry name" value="AMP-bd_C"/>
</dbReference>
<dbReference type="PROSITE" id="PS00012">
    <property type="entry name" value="PHOSPHOPANTETHEINE"/>
    <property type="match status" value="1"/>
</dbReference>
<dbReference type="InterPro" id="IPR006162">
    <property type="entry name" value="Ppantetheine_attach_site"/>
</dbReference>
<evidence type="ECO:0000313" key="5">
    <source>
        <dbReference type="EMBL" id="KAK9760608.1"/>
    </source>
</evidence>
<dbReference type="EMBL" id="JASJQH010001978">
    <property type="protein sequence ID" value="KAK9760608.1"/>
    <property type="molecule type" value="Genomic_DNA"/>
</dbReference>